<dbReference type="Proteomes" id="UP000318571">
    <property type="component" value="Chromosome 8"/>
</dbReference>
<evidence type="ECO:0000313" key="11">
    <source>
        <dbReference type="EMBL" id="TRY61615.1"/>
    </source>
</evidence>
<dbReference type="Pfam" id="PF00241">
    <property type="entry name" value="Cofilin_ADF"/>
    <property type="match status" value="1"/>
</dbReference>
<dbReference type="GO" id="GO:0030864">
    <property type="term" value="C:cortical actin cytoskeleton"/>
    <property type="evidence" value="ECO:0007669"/>
    <property type="project" value="TreeGrafter"/>
</dbReference>
<dbReference type="SUPFAM" id="SSF55753">
    <property type="entry name" value="Actin depolymerizing proteins"/>
    <property type="match status" value="1"/>
</dbReference>
<dbReference type="GO" id="GO:0034316">
    <property type="term" value="P:negative regulation of Arp2/3 complex-mediated actin nucleation"/>
    <property type="evidence" value="ECO:0007669"/>
    <property type="project" value="TreeGrafter"/>
</dbReference>
<dbReference type="PANTHER" id="PTHR11249:SF2">
    <property type="entry name" value="GLIA MATURATION FACTOR"/>
    <property type="match status" value="1"/>
</dbReference>
<dbReference type="GO" id="GO:0003779">
    <property type="term" value="F:actin binding"/>
    <property type="evidence" value="ECO:0007669"/>
    <property type="project" value="InterPro"/>
</dbReference>
<dbReference type="STRING" id="6832.A0A553N848"/>
<feature type="domain" description="ADF-H" evidence="10">
    <location>
        <begin position="1"/>
        <end position="116"/>
    </location>
</feature>
<gene>
    <name evidence="11" type="ORF">TCAL_05717</name>
</gene>
<dbReference type="InterPro" id="IPR011171">
    <property type="entry name" value="GMF"/>
</dbReference>
<evidence type="ECO:0000256" key="1">
    <source>
        <dbReference type="ARBA" id="ARBA00004123"/>
    </source>
</evidence>
<dbReference type="Pfam" id="PF11568">
    <property type="entry name" value="Med29"/>
    <property type="match status" value="1"/>
</dbReference>
<keyword evidence="5" id="KW-0805">Transcription regulation</keyword>
<name>A0A553N848_TIGCA</name>
<dbReference type="PROSITE" id="PS51263">
    <property type="entry name" value="ADF_H"/>
    <property type="match status" value="1"/>
</dbReference>
<keyword evidence="7" id="KW-0804">Transcription</keyword>
<comment type="caution">
    <text evidence="11">The sequence shown here is derived from an EMBL/GenBank/DDBJ whole genome shotgun (WGS) entry which is preliminary data.</text>
</comment>
<evidence type="ECO:0000313" key="12">
    <source>
        <dbReference type="Proteomes" id="UP000318571"/>
    </source>
</evidence>
<organism evidence="11 12">
    <name type="scientific">Tigriopus californicus</name>
    <name type="common">Marine copepod</name>
    <dbReference type="NCBI Taxonomy" id="6832"/>
    <lineage>
        <taxon>Eukaryota</taxon>
        <taxon>Metazoa</taxon>
        <taxon>Ecdysozoa</taxon>
        <taxon>Arthropoda</taxon>
        <taxon>Crustacea</taxon>
        <taxon>Multicrustacea</taxon>
        <taxon>Hexanauplia</taxon>
        <taxon>Copepoda</taxon>
        <taxon>Harpacticoida</taxon>
        <taxon>Harpacticidae</taxon>
        <taxon>Tigriopus</taxon>
    </lineage>
</organism>
<proteinExistence type="inferred from homology"/>
<evidence type="ECO:0000256" key="9">
    <source>
        <dbReference type="ARBA" id="ARBA00031963"/>
    </source>
</evidence>
<keyword evidence="12" id="KW-1185">Reference proteome</keyword>
<dbReference type="GO" id="GO:0071933">
    <property type="term" value="F:Arp2/3 complex binding"/>
    <property type="evidence" value="ECO:0007669"/>
    <property type="project" value="InterPro"/>
</dbReference>
<dbReference type="PANTHER" id="PTHR11249">
    <property type="entry name" value="GLIAL FACTOR NATURATION FACTOR"/>
    <property type="match status" value="1"/>
</dbReference>
<evidence type="ECO:0000256" key="3">
    <source>
        <dbReference type="ARBA" id="ARBA00010055"/>
    </source>
</evidence>
<dbReference type="InterPro" id="IPR021018">
    <property type="entry name" value="Mediator_Med29_met"/>
</dbReference>
<dbReference type="InterPro" id="IPR029006">
    <property type="entry name" value="ADF-H/Gelsolin-like_dom_sf"/>
</dbReference>
<evidence type="ECO:0000256" key="5">
    <source>
        <dbReference type="ARBA" id="ARBA00023015"/>
    </source>
</evidence>
<reference evidence="11 12" key="1">
    <citation type="journal article" date="2018" name="Nat. Ecol. Evol.">
        <title>Genomic signatures of mitonuclear coevolution across populations of Tigriopus californicus.</title>
        <authorList>
            <person name="Barreto F.S."/>
            <person name="Watson E.T."/>
            <person name="Lima T.G."/>
            <person name="Willett C.S."/>
            <person name="Edmands S."/>
            <person name="Li W."/>
            <person name="Burton R.S."/>
        </authorList>
    </citation>
    <scope>NUCLEOTIDE SEQUENCE [LARGE SCALE GENOMIC DNA]</scope>
    <source>
        <strain evidence="11 12">San Diego</strain>
    </source>
</reference>
<dbReference type="EMBL" id="VCGU01000459">
    <property type="protein sequence ID" value="TRY61615.1"/>
    <property type="molecule type" value="Genomic_DNA"/>
</dbReference>
<comment type="similarity">
    <text evidence="2">Belongs to the Mediator complex subunit 29 family.</text>
</comment>
<evidence type="ECO:0000256" key="6">
    <source>
        <dbReference type="ARBA" id="ARBA00023159"/>
    </source>
</evidence>
<evidence type="ECO:0000256" key="7">
    <source>
        <dbReference type="ARBA" id="ARBA00023163"/>
    </source>
</evidence>
<dbReference type="AlphaFoldDB" id="A0A553N848"/>
<keyword evidence="6" id="KW-0010">Activator</keyword>
<evidence type="ECO:0000256" key="8">
    <source>
        <dbReference type="ARBA" id="ARBA00023242"/>
    </source>
</evidence>
<evidence type="ECO:0000256" key="2">
    <source>
        <dbReference type="ARBA" id="ARBA00009851"/>
    </source>
</evidence>
<evidence type="ECO:0000259" key="10">
    <source>
        <dbReference type="PROSITE" id="PS51263"/>
    </source>
</evidence>
<comment type="similarity">
    <text evidence="3">Belongs to the actin-binding proteins ADF family. GMF subfamily.</text>
</comment>
<dbReference type="GO" id="GO:0071846">
    <property type="term" value="P:actin filament debranching"/>
    <property type="evidence" value="ECO:0007669"/>
    <property type="project" value="InterPro"/>
</dbReference>
<dbReference type="SMART" id="SM00102">
    <property type="entry name" value="ADF"/>
    <property type="match status" value="1"/>
</dbReference>
<protein>
    <recommendedName>
        <fullName evidence="4">Mediator of RNA polymerase II transcription subunit 29</fullName>
    </recommendedName>
    <alternativeName>
        <fullName evidence="9">Mediator complex subunit 29</fullName>
    </alternativeName>
</protein>
<keyword evidence="8" id="KW-0539">Nucleus</keyword>
<evidence type="ECO:0000256" key="4">
    <source>
        <dbReference type="ARBA" id="ARBA00019684"/>
    </source>
</evidence>
<sequence>MHFCIKRQKLLICENVLDDISAEELREELPERQPRFVVYSFKLAHSDNRVSYPMCLLYSTPRDCKIELQVMYAGTKLSLVKEAELTKKVTQTGLQEGGVATKNSDLQGGKFETQLEEFYGICDQIELNLKSAIDCINQTESSNSYMRIPPVPNRLDTTGNQTEFLSYPQYIAISKQQINFSNEVRHLLSQAAEDVVKQNH</sequence>
<dbReference type="InterPro" id="IPR002108">
    <property type="entry name" value="ADF-H"/>
</dbReference>
<accession>A0A553N848</accession>
<comment type="subcellular location">
    <subcellularLocation>
        <location evidence="1">Nucleus</location>
    </subcellularLocation>
</comment>
<dbReference type="Gene3D" id="3.40.20.10">
    <property type="entry name" value="Severin"/>
    <property type="match status" value="1"/>
</dbReference>
<dbReference type="GO" id="GO:0016592">
    <property type="term" value="C:mediator complex"/>
    <property type="evidence" value="ECO:0007669"/>
    <property type="project" value="InterPro"/>
</dbReference>